<dbReference type="Gene3D" id="3.30.470.20">
    <property type="entry name" value="ATP-grasp fold, B domain"/>
    <property type="match status" value="1"/>
</dbReference>
<sequence length="272" mass="30636">MESILLVGLDEPETSELRGRCAQPVLAFETLPRIQVDRGRLMVEHPHRMNQFVPIGRAVFHAIFEDDFDFITALALWGGPCLPGARGMMDLRHRLPGLVRAMAVTRFGHVPRGYADRGTIVVTDSERVAKWGNWHCGEDKTRFSGSWNTTQPTLFEEYVEGEAVRIVLVGERAWQVRMAGDGWLQSIHHQDAAFMPIDPELLDDSRRLAAHFGLEIVGVDYIVAPDGSRHLLEVNHVPNVRVFSEVREAYLDLVVEWASRIDIQPGKGLGRV</sequence>
<proteinExistence type="predicted"/>
<gene>
    <name evidence="1" type="ORF">V5E97_09500</name>
</gene>
<name>A0AAU7CM84_9BACT</name>
<protein>
    <recommendedName>
        <fullName evidence="2">ATP-grasp fold RimK-type domain-containing protein</fullName>
    </recommendedName>
</protein>
<evidence type="ECO:0000313" key="1">
    <source>
        <dbReference type="EMBL" id="XBH06251.1"/>
    </source>
</evidence>
<accession>A0AAU7CM84</accession>
<dbReference type="AlphaFoldDB" id="A0AAU7CM84"/>
<reference evidence="1" key="1">
    <citation type="submission" date="2024-05" db="EMBL/GenBank/DDBJ databases">
        <title>Planctomycetes of the genus Singulisphaera possess chitinolytic capabilities.</title>
        <authorList>
            <person name="Ivanova A."/>
        </authorList>
    </citation>
    <scope>NUCLEOTIDE SEQUENCE</scope>
    <source>
        <strain evidence="1">Ch08T</strain>
    </source>
</reference>
<dbReference type="EMBL" id="CP155447">
    <property type="protein sequence ID" value="XBH06251.1"/>
    <property type="molecule type" value="Genomic_DNA"/>
</dbReference>
<evidence type="ECO:0008006" key="2">
    <source>
        <dbReference type="Google" id="ProtNLM"/>
    </source>
</evidence>
<dbReference type="RefSeq" id="WP_406699101.1">
    <property type="nucleotide sequence ID" value="NZ_CP155447.1"/>
</dbReference>
<organism evidence="1">
    <name type="scientific">Singulisphaera sp. Ch08</name>
    <dbReference type="NCBI Taxonomy" id="3120278"/>
    <lineage>
        <taxon>Bacteria</taxon>
        <taxon>Pseudomonadati</taxon>
        <taxon>Planctomycetota</taxon>
        <taxon>Planctomycetia</taxon>
        <taxon>Isosphaerales</taxon>
        <taxon>Isosphaeraceae</taxon>
        <taxon>Singulisphaera</taxon>
    </lineage>
</organism>
<dbReference type="SUPFAM" id="SSF56059">
    <property type="entry name" value="Glutathione synthetase ATP-binding domain-like"/>
    <property type="match status" value="1"/>
</dbReference>